<keyword evidence="2" id="KW-1185">Reference proteome</keyword>
<dbReference type="AlphaFoldDB" id="A0AAV6VWD1"/>
<reference evidence="1 2" key="1">
    <citation type="journal article" date="2022" name="Nat. Ecol. Evol.">
        <title>A masculinizing supergene underlies an exaggerated male reproductive morph in a spider.</title>
        <authorList>
            <person name="Hendrickx F."/>
            <person name="De Corte Z."/>
            <person name="Sonet G."/>
            <person name="Van Belleghem S.M."/>
            <person name="Kostlbacher S."/>
            <person name="Vangestel C."/>
        </authorList>
    </citation>
    <scope>NUCLEOTIDE SEQUENCE [LARGE SCALE GENOMIC DNA]</scope>
    <source>
        <strain evidence="1">W744_W776</strain>
    </source>
</reference>
<comment type="caution">
    <text evidence="1">The sequence shown here is derived from an EMBL/GenBank/DDBJ whole genome shotgun (WGS) entry which is preliminary data.</text>
</comment>
<organism evidence="1 2">
    <name type="scientific">Oedothorax gibbosus</name>
    <dbReference type="NCBI Taxonomy" id="931172"/>
    <lineage>
        <taxon>Eukaryota</taxon>
        <taxon>Metazoa</taxon>
        <taxon>Ecdysozoa</taxon>
        <taxon>Arthropoda</taxon>
        <taxon>Chelicerata</taxon>
        <taxon>Arachnida</taxon>
        <taxon>Araneae</taxon>
        <taxon>Araneomorphae</taxon>
        <taxon>Entelegynae</taxon>
        <taxon>Araneoidea</taxon>
        <taxon>Linyphiidae</taxon>
        <taxon>Erigoninae</taxon>
        <taxon>Oedothorax</taxon>
    </lineage>
</organism>
<evidence type="ECO:0000313" key="2">
    <source>
        <dbReference type="Proteomes" id="UP000827092"/>
    </source>
</evidence>
<evidence type="ECO:0000313" key="1">
    <source>
        <dbReference type="EMBL" id="KAG8199781.1"/>
    </source>
</evidence>
<sequence>MADFEKSKALSSVFPLSEVEVPAFCSHYGRLERGCAQKLRRDSLRWKCLHFVPITAGWRGVAPRSCGAAL</sequence>
<dbReference type="Proteomes" id="UP000827092">
    <property type="component" value="Unassembled WGS sequence"/>
</dbReference>
<protein>
    <submittedName>
        <fullName evidence="1">Uncharacterized protein</fullName>
    </submittedName>
</protein>
<name>A0AAV6VWD1_9ARAC</name>
<accession>A0AAV6VWD1</accession>
<gene>
    <name evidence="1" type="ORF">JTE90_000874</name>
</gene>
<proteinExistence type="predicted"/>
<dbReference type="EMBL" id="JAFNEN010000024">
    <property type="protein sequence ID" value="KAG8199781.1"/>
    <property type="molecule type" value="Genomic_DNA"/>
</dbReference>